<dbReference type="Pfam" id="PF00989">
    <property type="entry name" value="PAS"/>
    <property type="match status" value="2"/>
</dbReference>
<comment type="catalytic activity">
    <reaction evidence="1">
        <text>L-glutamyl-[protein] + S-adenosyl-L-methionine = [protein]-L-glutamate 5-O-methyl ester + S-adenosyl-L-homocysteine</text>
        <dbReference type="Rhea" id="RHEA:24452"/>
        <dbReference type="Rhea" id="RHEA-COMP:10208"/>
        <dbReference type="Rhea" id="RHEA-COMP:10311"/>
        <dbReference type="ChEBI" id="CHEBI:29973"/>
        <dbReference type="ChEBI" id="CHEBI:57856"/>
        <dbReference type="ChEBI" id="CHEBI:59789"/>
        <dbReference type="ChEBI" id="CHEBI:82795"/>
        <dbReference type="EC" id="2.1.1.80"/>
    </reaction>
</comment>
<evidence type="ECO:0000256" key="5">
    <source>
        <dbReference type="ARBA" id="ARBA00022691"/>
    </source>
</evidence>
<dbReference type="PANTHER" id="PTHR24422">
    <property type="entry name" value="CHEMOTAXIS PROTEIN METHYLTRANSFERASE"/>
    <property type="match status" value="1"/>
</dbReference>
<dbReference type="CDD" id="cd00130">
    <property type="entry name" value="PAS"/>
    <property type="match status" value="2"/>
</dbReference>
<dbReference type="SUPFAM" id="SSF55785">
    <property type="entry name" value="PYP-like sensor domain (PAS domain)"/>
    <property type="match status" value="2"/>
</dbReference>
<dbReference type="InterPro" id="IPR022642">
    <property type="entry name" value="CheR_C"/>
</dbReference>
<organism evidence="10 11">
    <name type="scientific">Funiculus sociatus GB2-A5</name>
    <dbReference type="NCBI Taxonomy" id="2933946"/>
    <lineage>
        <taxon>Bacteria</taxon>
        <taxon>Bacillati</taxon>
        <taxon>Cyanobacteriota</taxon>
        <taxon>Cyanophyceae</taxon>
        <taxon>Coleofasciculales</taxon>
        <taxon>Coleofasciculaceae</taxon>
        <taxon>Funiculus</taxon>
    </lineage>
</organism>
<dbReference type="PROSITE" id="PS50123">
    <property type="entry name" value="CHER"/>
    <property type="match status" value="1"/>
</dbReference>
<feature type="region of interest" description="Disordered" evidence="6">
    <location>
        <begin position="436"/>
        <end position="459"/>
    </location>
</feature>
<protein>
    <recommendedName>
        <fullName evidence="2">protein-glutamate O-methyltransferase</fullName>
        <ecNumber evidence="2">2.1.1.80</ecNumber>
    </recommendedName>
</protein>
<accession>A0ABV0JLA8</accession>
<comment type="caution">
    <text evidence="10">The sequence shown here is derived from an EMBL/GenBank/DDBJ whole genome shotgun (WGS) entry which is preliminary data.</text>
</comment>
<keyword evidence="11" id="KW-1185">Reference proteome</keyword>
<evidence type="ECO:0000256" key="2">
    <source>
        <dbReference type="ARBA" id="ARBA00012534"/>
    </source>
</evidence>
<reference evidence="10 11" key="1">
    <citation type="submission" date="2022-04" db="EMBL/GenBank/DDBJ databases">
        <title>Positive selection, recombination, and allopatry shape intraspecific diversity of widespread and dominant cyanobacteria.</title>
        <authorList>
            <person name="Wei J."/>
            <person name="Shu W."/>
            <person name="Hu C."/>
        </authorList>
    </citation>
    <scope>NUCLEOTIDE SEQUENCE [LARGE SCALE GENOMIC DNA]</scope>
    <source>
        <strain evidence="10 11">GB2-A5</strain>
    </source>
</reference>
<dbReference type="NCBIfam" id="TIGR00229">
    <property type="entry name" value="sensory_box"/>
    <property type="match status" value="2"/>
</dbReference>
<name>A0ABV0JLA8_9CYAN</name>
<sequence length="620" mass="71458">MNRQNIEPEFEALLEYLKNNRGFDFTGYKRSSLMRRVNKRMQTVGIETYTDYLDYLQVYQEEFIPLFNTLLINVTCFFRDREAWDYIGEKIVPLIVGNKEANEPIRVWSAACASGEEAYTLAMVLAEALGVEQFKARVKIYATELDEEALSQARQASYTLQAVESLSPQMLDKYFERCERGYSFRKDLRRTLIFGRNNLTIDAPISRIDLLVCRNALMYFNAETQGKILNRFHFALREGGFLFLGKAEMLVTHAHRFTPVDLKLRVFTTVPKIGMRDRLLFMADTDKDQKVNNIGSYTRIREAAFDNSVVPQIVVNVNGLLMQVNERARAMFGLKPGDLGRPLQDLEISYRPVELRSCIEQAYTDRRPVHIKDVEWRTFSGDLIYLDVLVSPLIEMSGNILGVAISFTDVSRYKRLQDDLQHSSQELEMAYEELQSTNEELETTNEELQSSNEELETTNEELQSSNEELETMNEELQSTNEELQTLNDEMRRRTEELNEVNAFLEAIFTSLRGGIVVVNQDLYIQIWNYKAEDLWGLRVDEVQGQHFLNLDIGLPVEQLKQPIRRCLSGESDYQEVIANAITRRGKAIACKVTCTPLVNSQREIQGVILVMEEQEALEAS</sequence>
<dbReference type="Gene3D" id="1.20.920.20">
    <property type="match status" value="1"/>
</dbReference>
<dbReference type="Gene3D" id="3.40.50.150">
    <property type="entry name" value="Vaccinia Virus protein VP39"/>
    <property type="match status" value="1"/>
</dbReference>
<dbReference type="SMART" id="SM00091">
    <property type="entry name" value="PAS"/>
    <property type="match status" value="2"/>
</dbReference>
<dbReference type="SUPFAM" id="SSF90257">
    <property type="entry name" value="Myosin rod fragments"/>
    <property type="match status" value="1"/>
</dbReference>
<dbReference type="Pfam" id="PF01739">
    <property type="entry name" value="CheR"/>
    <property type="match status" value="1"/>
</dbReference>
<evidence type="ECO:0000256" key="1">
    <source>
        <dbReference type="ARBA" id="ARBA00001541"/>
    </source>
</evidence>
<feature type="domain" description="PAC" evidence="8">
    <location>
        <begin position="367"/>
        <end position="422"/>
    </location>
</feature>
<dbReference type="InterPro" id="IPR035965">
    <property type="entry name" value="PAS-like_dom_sf"/>
</dbReference>
<dbReference type="InterPro" id="IPR029063">
    <property type="entry name" value="SAM-dependent_MTases_sf"/>
</dbReference>
<keyword evidence="4" id="KW-0808">Transferase</keyword>
<dbReference type="SMART" id="SM00138">
    <property type="entry name" value="MeTrc"/>
    <property type="match status" value="1"/>
</dbReference>
<dbReference type="PROSITE" id="PS50113">
    <property type="entry name" value="PAC"/>
    <property type="match status" value="1"/>
</dbReference>
<keyword evidence="5" id="KW-0949">S-adenosyl-L-methionine</keyword>
<evidence type="ECO:0000313" key="11">
    <source>
        <dbReference type="Proteomes" id="UP001442494"/>
    </source>
</evidence>
<evidence type="ECO:0000259" key="9">
    <source>
        <dbReference type="PROSITE" id="PS50123"/>
    </source>
</evidence>
<dbReference type="InterPro" id="IPR050903">
    <property type="entry name" value="Bact_Chemotaxis_MeTrfase"/>
</dbReference>
<evidence type="ECO:0000313" key="10">
    <source>
        <dbReference type="EMBL" id="MEP0864227.1"/>
    </source>
</evidence>
<feature type="domain" description="CheR-type methyltransferase" evidence="9">
    <location>
        <begin position="1"/>
        <end position="250"/>
    </location>
</feature>
<evidence type="ECO:0000259" key="8">
    <source>
        <dbReference type="PROSITE" id="PS50113"/>
    </source>
</evidence>
<dbReference type="PROSITE" id="PS50112">
    <property type="entry name" value="PAS"/>
    <property type="match status" value="1"/>
</dbReference>
<evidence type="ECO:0000256" key="4">
    <source>
        <dbReference type="ARBA" id="ARBA00022679"/>
    </source>
</evidence>
<dbReference type="Gene3D" id="1.10.155.10">
    <property type="entry name" value="Chemotaxis receptor methyltransferase CheR, N-terminal domain"/>
    <property type="match status" value="1"/>
</dbReference>
<dbReference type="Gene3D" id="3.30.450.20">
    <property type="entry name" value="PAS domain"/>
    <property type="match status" value="2"/>
</dbReference>
<dbReference type="Proteomes" id="UP001442494">
    <property type="component" value="Unassembled WGS sequence"/>
</dbReference>
<dbReference type="RefSeq" id="WP_190427353.1">
    <property type="nucleotide sequence ID" value="NZ_JAMPKK010000011.1"/>
</dbReference>
<feature type="domain" description="PAS" evidence="7">
    <location>
        <begin position="500"/>
        <end position="548"/>
    </location>
</feature>
<dbReference type="PRINTS" id="PR00996">
    <property type="entry name" value="CHERMTFRASE"/>
</dbReference>
<dbReference type="InterPro" id="IPR000700">
    <property type="entry name" value="PAS-assoc_C"/>
</dbReference>
<evidence type="ECO:0000256" key="3">
    <source>
        <dbReference type="ARBA" id="ARBA00022603"/>
    </source>
</evidence>
<dbReference type="PANTHER" id="PTHR24422:SF10">
    <property type="entry name" value="CHEMOTAXIS PROTEIN METHYLTRANSFERASE 2"/>
    <property type="match status" value="1"/>
</dbReference>
<proteinExistence type="predicted"/>
<gene>
    <name evidence="10" type="ORF">NDI37_07075</name>
</gene>
<evidence type="ECO:0000259" key="7">
    <source>
        <dbReference type="PROSITE" id="PS50112"/>
    </source>
</evidence>
<dbReference type="InterPro" id="IPR000780">
    <property type="entry name" value="CheR_MeTrfase"/>
</dbReference>
<dbReference type="Pfam" id="PF03705">
    <property type="entry name" value="CheR_N"/>
    <property type="match status" value="1"/>
</dbReference>
<dbReference type="InterPro" id="IPR022641">
    <property type="entry name" value="CheR_N"/>
</dbReference>
<dbReference type="InterPro" id="IPR036804">
    <property type="entry name" value="CheR_N_sf"/>
</dbReference>
<dbReference type="SUPFAM" id="SSF47757">
    <property type="entry name" value="Chemotaxis receptor methyltransferase CheR, N-terminal domain"/>
    <property type="match status" value="1"/>
</dbReference>
<dbReference type="InterPro" id="IPR013767">
    <property type="entry name" value="PAS_fold"/>
</dbReference>
<dbReference type="InterPro" id="IPR000014">
    <property type="entry name" value="PAS"/>
</dbReference>
<dbReference type="EC" id="2.1.1.80" evidence="2"/>
<dbReference type="EMBL" id="JAMPKK010000011">
    <property type="protein sequence ID" value="MEP0864227.1"/>
    <property type="molecule type" value="Genomic_DNA"/>
</dbReference>
<evidence type="ECO:0000256" key="6">
    <source>
        <dbReference type="SAM" id="MobiDB-lite"/>
    </source>
</evidence>
<keyword evidence="3" id="KW-0489">Methyltransferase</keyword>
<dbReference type="SUPFAM" id="SSF53335">
    <property type="entry name" value="S-adenosyl-L-methionine-dependent methyltransferases"/>
    <property type="match status" value="1"/>
</dbReference>